<dbReference type="PANTHER" id="PTHR38940:SF4">
    <property type="entry name" value="OS01G0775100 PROTEIN"/>
    <property type="match status" value="1"/>
</dbReference>
<reference evidence="4 5" key="1">
    <citation type="journal article" date="2021" name="BMC Genomics">
        <title>Datura genome reveals duplications of psychoactive alkaloid biosynthetic genes and high mutation rate following tissue culture.</title>
        <authorList>
            <person name="Rajewski A."/>
            <person name="Carter-House D."/>
            <person name="Stajich J."/>
            <person name="Litt A."/>
        </authorList>
    </citation>
    <scope>NUCLEOTIDE SEQUENCE [LARGE SCALE GENOMIC DNA]</scope>
    <source>
        <strain evidence="4">AR-01</strain>
    </source>
</reference>
<accession>A0ABS8TIN0</accession>
<organism evidence="4 5">
    <name type="scientific">Datura stramonium</name>
    <name type="common">Jimsonweed</name>
    <name type="synonym">Common thornapple</name>
    <dbReference type="NCBI Taxonomy" id="4076"/>
    <lineage>
        <taxon>Eukaryota</taxon>
        <taxon>Viridiplantae</taxon>
        <taxon>Streptophyta</taxon>
        <taxon>Embryophyta</taxon>
        <taxon>Tracheophyta</taxon>
        <taxon>Spermatophyta</taxon>
        <taxon>Magnoliopsida</taxon>
        <taxon>eudicotyledons</taxon>
        <taxon>Gunneridae</taxon>
        <taxon>Pentapetalae</taxon>
        <taxon>asterids</taxon>
        <taxon>lamiids</taxon>
        <taxon>Solanales</taxon>
        <taxon>Solanaceae</taxon>
        <taxon>Solanoideae</taxon>
        <taxon>Datureae</taxon>
        <taxon>Datura</taxon>
    </lineage>
</organism>
<feature type="compositionally biased region" description="Basic and acidic residues" evidence="2">
    <location>
        <begin position="580"/>
        <end position="596"/>
    </location>
</feature>
<evidence type="ECO:0000256" key="2">
    <source>
        <dbReference type="SAM" id="MobiDB-lite"/>
    </source>
</evidence>
<name>A0ABS8TIN0_DATST</name>
<evidence type="ECO:0000313" key="5">
    <source>
        <dbReference type="Proteomes" id="UP000823775"/>
    </source>
</evidence>
<dbReference type="InterPro" id="IPR036875">
    <property type="entry name" value="Znf_CCHC_sf"/>
</dbReference>
<evidence type="ECO:0000256" key="1">
    <source>
        <dbReference type="PROSITE-ProRule" id="PRU00047"/>
    </source>
</evidence>
<protein>
    <recommendedName>
        <fullName evidence="3">CCHC-type domain-containing protein</fullName>
    </recommendedName>
</protein>
<dbReference type="SUPFAM" id="SSF159042">
    <property type="entry name" value="Plus3-like"/>
    <property type="match status" value="1"/>
</dbReference>
<dbReference type="Gene3D" id="3.90.70.200">
    <property type="entry name" value="Plus-3 domain"/>
    <property type="match status" value="1"/>
</dbReference>
<dbReference type="Pfam" id="PF03126">
    <property type="entry name" value="Plus-3"/>
    <property type="match status" value="1"/>
</dbReference>
<dbReference type="InterPro" id="IPR036128">
    <property type="entry name" value="Plus3-like_sf"/>
</dbReference>
<feature type="region of interest" description="Disordered" evidence="2">
    <location>
        <begin position="543"/>
        <end position="596"/>
    </location>
</feature>
<dbReference type="SMART" id="SM00719">
    <property type="entry name" value="Plus3"/>
    <property type="match status" value="1"/>
</dbReference>
<feature type="region of interest" description="Disordered" evidence="2">
    <location>
        <begin position="295"/>
        <end position="344"/>
    </location>
</feature>
<feature type="region of interest" description="Disordered" evidence="2">
    <location>
        <begin position="208"/>
        <end position="227"/>
    </location>
</feature>
<proteinExistence type="predicted"/>
<dbReference type="EMBL" id="JACEIK010001676">
    <property type="protein sequence ID" value="MCD7471382.1"/>
    <property type="molecule type" value="Genomic_DNA"/>
</dbReference>
<keyword evidence="1" id="KW-0862">Zinc</keyword>
<dbReference type="SUPFAM" id="SSF57756">
    <property type="entry name" value="Retrovirus zinc finger-like domains"/>
    <property type="match status" value="1"/>
</dbReference>
<keyword evidence="1" id="KW-0863">Zinc-finger</keyword>
<feature type="region of interest" description="Disordered" evidence="2">
    <location>
        <begin position="118"/>
        <end position="142"/>
    </location>
</feature>
<dbReference type="PANTHER" id="PTHR38940">
    <property type="entry name" value="PLUS3 DOMAIN-CONTAINING PROTEIN"/>
    <property type="match status" value="1"/>
</dbReference>
<dbReference type="Gene3D" id="4.10.60.10">
    <property type="entry name" value="Zinc finger, CCHC-type"/>
    <property type="match status" value="1"/>
</dbReference>
<feature type="compositionally biased region" description="Basic and acidic residues" evidence="2">
    <location>
        <begin position="543"/>
        <end position="555"/>
    </location>
</feature>
<keyword evidence="1" id="KW-0479">Metal-binding</keyword>
<dbReference type="SMART" id="SM00343">
    <property type="entry name" value="ZnF_C2HC"/>
    <property type="match status" value="2"/>
</dbReference>
<dbReference type="InterPro" id="IPR001878">
    <property type="entry name" value="Znf_CCHC"/>
</dbReference>
<feature type="domain" description="CCHC-type" evidence="3">
    <location>
        <begin position="735"/>
        <end position="750"/>
    </location>
</feature>
<dbReference type="Proteomes" id="UP000823775">
    <property type="component" value="Unassembled WGS sequence"/>
</dbReference>
<feature type="compositionally biased region" description="Basic and acidic residues" evidence="2">
    <location>
        <begin position="118"/>
        <end position="127"/>
    </location>
</feature>
<evidence type="ECO:0000313" key="4">
    <source>
        <dbReference type="EMBL" id="MCD7471382.1"/>
    </source>
</evidence>
<comment type="caution">
    <text evidence="4">The sequence shown here is derived from an EMBL/GenBank/DDBJ whole genome shotgun (WGS) entry which is preliminary data.</text>
</comment>
<keyword evidence="5" id="KW-1185">Reference proteome</keyword>
<dbReference type="InterPro" id="IPR004343">
    <property type="entry name" value="Plus-3_dom"/>
</dbReference>
<sequence length="1029" mass="114772">MTNFNDDDIDLGLALGCTASNVQTKPKDDSGAGVNAGSTVDMAFAASDPLSELVWSPRKGLSLKCAESGLADKKPFLLWNVGPSTFIAAPSQSDRFKGTYDENAVYEKIIDSEERFQTNEMGSKSRNEIGCSSKMKTMNTSDGIDMVDTNQDEENVKNTEKGFCITQDINQRVESCENHAGQGDFGTERFLLHGASSKIDMETTEPLAEKTNQEISTSDKCSKGDVSGDSQALIPTVKNSEAPACLLPNSLIKMEADNTLESTSLPALEKLECTAENDVHLPGINETCDQNEEQLLRDSSVPPETFPTYSRSSSYRRKGKGKALSDGNANSKMSNDEEDSHESVESCNSTGLILKGKKRWHFQQQLFVGSKRIRTDMHGDPATESTVARNSSFVTWISNMVKGFSKSNLEESPTLALTFTPNNEENHGKETNHQEIIMYEKEHDSSSRSMGFQSVFQSLYCPTLKVSETEIPKEDHSVGESKRLPSADEILIDVPPISCHRADDMLDAHKLMSNDKFNHCTVARKEVPLMQTQIMPAVVAPQEVRRTTSAEDKTSSDVACSNAKDGQSPPDSMSRLRTSICEDKNTSRSSEYDMSNRNKSLRSLWITRFSNKTPRNVLNIDNSKPTTHEIFTCPAECRRPNPQALTSVECRIEQASSDAKETSDGDQYDDVAASSKEIHDNNYERSVNNLHPIISSAKFKKSEALASLFARRLDAFKLIVPSSTRSEYSYTRTTCFFCGRSGHDLRNCSEVTESELEVLIRSIGSYDGAEESSCLCIRCFQLDHWAISCPTSSSNRSQQLEHNISLVNQNRNDNLRLFSNNECLPSLLEIKQGHPIELANRVHHNRDKSSSDLMHNRKQFWFAITSGTNQVQRQITSAPTENSLKENIDLVSKEIEDVPKGIFDIIRGLRLSRVDILKWMNSNTSLSHLDGFFLRLRLGKWEAGLGGTGYYVACITDLKGEKLERDSKNCIYVNICGVKCFVGSQYVSNQDFLEDELITWWRKMLENGGKVPAEGDLRLKLDERMKLGF</sequence>
<dbReference type="PROSITE" id="PS50158">
    <property type="entry name" value="ZF_CCHC"/>
    <property type="match status" value="1"/>
</dbReference>
<evidence type="ECO:0000259" key="3">
    <source>
        <dbReference type="PROSITE" id="PS50158"/>
    </source>
</evidence>
<gene>
    <name evidence="4" type="ORF">HAX54_011790</name>
</gene>